<dbReference type="InterPro" id="IPR000182">
    <property type="entry name" value="GNAT_dom"/>
</dbReference>
<feature type="domain" description="N-acetyltransferase" evidence="1">
    <location>
        <begin position="5"/>
        <end position="209"/>
    </location>
</feature>
<dbReference type="STRING" id="1182542.W9XNR0"/>
<dbReference type="InterPro" id="IPR052523">
    <property type="entry name" value="Trichothecene_AcTrans"/>
</dbReference>
<proteinExistence type="predicted"/>
<evidence type="ECO:0000259" key="1">
    <source>
        <dbReference type="PROSITE" id="PS51186"/>
    </source>
</evidence>
<dbReference type="PANTHER" id="PTHR42791">
    <property type="entry name" value="GNAT FAMILY ACETYLTRANSFERASE"/>
    <property type="match status" value="1"/>
</dbReference>
<dbReference type="GeneID" id="19170115"/>
<comment type="caution">
    <text evidence="2">The sequence shown here is derived from an EMBL/GenBank/DDBJ whole genome shotgun (WGS) entry which is preliminary data.</text>
</comment>
<dbReference type="SUPFAM" id="SSF55729">
    <property type="entry name" value="Acyl-CoA N-acyltransferases (Nat)"/>
    <property type="match status" value="1"/>
</dbReference>
<gene>
    <name evidence="2" type="ORF">A1O3_06005</name>
</gene>
<dbReference type="Proteomes" id="UP000019478">
    <property type="component" value="Unassembled WGS sequence"/>
</dbReference>
<keyword evidence="3" id="KW-1185">Reference proteome</keyword>
<dbReference type="HOGENOM" id="CLU_060131_6_5_1"/>
<reference evidence="2 3" key="1">
    <citation type="submission" date="2013-03" db="EMBL/GenBank/DDBJ databases">
        <title>The Genome Sequence of Capronia epimyces CBS 606.96.</title>
        <authorList>
            <consortium name="The Broad Institute Genomics Platform"/>
            <person name="Cuomo C."/>
            <person name="de Hoog S."/>
            <person name="Gorbushina A."/>
            <person name="Walker B."/>
            <person name="Young S.K."/>
            <person name="Zeng Q."/>
            <person name="Gargeya S."/>
            <person name="Fitzgerald M."/>
            <person name="Haas B."/>
            <person name="Abouelleil A."/>
            <person name="Allen A.W."/>
            <person name="Alvarado L."/>
            <person name="Arachchi H.M."/>
            <person name="Berlin A.M."/>
            <person name="Chapman S.B."/>
            <person name="Gainer-Dewar J."/>
            <person name="Goldberg J."/>
            <person name="Griggs A."/>
            <person name="Gujja S."/>
            <person name="Hansen M."/>
            <person name="Howarth C."/>
            <person name="Imamovic A."/>
            <person name="Ireland A."/>
            <person name="Larimer J."/>
            <person name="McCowan C."/>
            <person name="Murphy C."/>
            <person name="Pearson M."/>
            <person name="Poon T.W."/>
            <person name="Priest M."/>
            <person name="Roberts A."/>
            <person name="Saif S."/>
            <person name="Shea T."/>
            <person name="Sisk P."/>
            <person name="Sykes S."/>
            <person name="Wortman J."/>
            <person name="Nusbaum C."/>
            <person name="Birren B."/>
        </authorList>
    </citation>
    <scope>NUCLEOTIDE SEQUENCE [LARGE SCALE GENOMIC DNA]</scope>
    <source>
        <strain evidence="2 3">CBS 606.96</strain>
    </source>
</reference>
<dbReference type="eggNOG" id="ENOG502SQRM">
    <property type="taxonomic scope" value="Eukaryota"/>
</dbReference>
<accession>W9XNR0</accession>
<evidence type="ECO:0000313" key="3">
    <source>
        <dbReference type="Proteomes" id="UP000019478"/>
    </source>
</evidence>
<dbReference type="PANTHER" id="PTHR42791:SF14">
    <property type="entry name" value="N-ACETYLTRANSFERASE DOMAIN-CONTAINING PROTEIN"/>
    <property type="match status" value="1"/>
</dbReference>
<name>W9XNR0_9EURO</name>
<sequence length="209" mass="23744">MATPLQLQPAVESDVPRIVELERLAYADNPLTPIFFPGPFPPDVADTRAEELVSELRKNPTVRWVKAVDSHINELVAFAKWTIVETVDADTDADQAQPERSGNRNRTFGPGCNVEACEEFFGGIHRKRILHTLQTDPKHQRRGAGGLLIEWGLAIADDRHLPVYLESSPMAHSLYLKYGFYDIDQLRLDPKWNYGTADPTIYFMRRDAR</sequence>
<dbReference type="InterPro" id="IPR016181">
    <property type="entry name" value="Acyl_CoA_acyltransferase"/>
</dbReference>
<dbReference type="AlphaFoldDB" id="W9XNR0"/>
<evidence type="ECO:0000313" key="2">
    <source>
        <dbReference type="EMBL" id="EXJ82192.1"/>
    </source>
</evidence>
<dbReference type="RefSeq" id="XP_007734315.1">
    <property type="nucleotide sequence ID" value="XM_007736125.1"/>
</dbReference>
<protein>
    <recommendedName>
        <fullName evidence="1">N-acetyltransferase domain-containing protein</fullName>
    </recommendedName>
</protein>
<dbReference type="CDD" id="cd04301">
    <property type="entry name" value="NAT_SF"/>
    <property type="match status" value="1"/>
</dbReference>
<dbReference type="Pfam" id="PF13673">
    <property type="entry name" value="Acetyltransf_10"/>
    <property type="match status" value="1"/>
</dbReference>
<dbReference type="GO" id="GO:0016747">
    <property type="term" value="F:acyltransferase activity, transferring groups other than amino-acyl groups"/>
    <property type="evidence" value="ECO:0007669"/>
    <property type="project" value="InterPro"/>
</dbReference>
<dbReference type="OrthoDB" id="2115692at2759"/>
<dbReference type="PROSITE" id="PS51186">
    <property type="entry name" value="GNAT"/>
    <property type="match status" value="1"/>
</dbReference>
<dbReference type="EMBL" id="AMGY01000005">
    <property type="protein sequence ID" value="EXJ82192.1"/>
    <property type="molecule type" value="Genomic_DNA"/>
</dbReference>
<dbReference type="Gene3D" id="3.40.630.30">
    <property type="match status" value="1"/>
</dbReference>
<organism evidence="2 3">
    <name type="scientific">Capronia epimyces CBS 606.96</name>
    <dbReference type="NCBI Taxonomy" id="1182542"/>
    <lineage>
        <taxon>Eukaryota</taxon>
        <taxon>Fungi</taxon>
        <taxon>Dikarya</taxon>
        <taxon>Ascomycota</taxon>
        <taxon>Pezizomycotina</taxon>
        <taxon>Eurotiomycetes</taxon>
        <taxon>Chaetothyriomycetidae</taxon>
        <taxon>Chaetothyriales</taxon>
        <taxon>Herpotrichiellaceae</taxon>
        <taxon>Capronia</taxon>
    </lineage>
</organism>